<comment type="caution">
    <text evidence="1">The sequence shown here is derived from an EMBL/GenBank/DDBJ whole genome shotgun (WGS) entry which is preliminary data.</text>
</comment>
<name>A0ABS9CTP9_9RHOB</name>
<protein>
    <submittedName>
        <fullName evidence="1">DUF6525 family protein</fullName>
    </submittedName>
</protein>
<organism evidence="1 2">
    <name type="scientific">Octadecabacter dasysiphoniae</name>
    <dbReference type="NCBI Taxonomy" id="2909341"/>
    <lineage>
        <taxon>Bacteria</taxon>
        <taxon>Pseudomonadati</taxon>
        <taxon>Pseudomonadota</taxon>
        <taxon>Alphaproteobacteria</taxon>
        <taxon>Rhodobacterales</taxon>
        <taxon>Roseobacteraceae</taxon>
        <taxon>Octadecabacter</taxon>
    </lineage>
</organism>
<dbReference type="Proteomes" id="UP001200557">
    <property type="component" value="Unassembled WGS sequence"/>
</dbReference>
<gene>
    <name evidence="1" type="ORF">L0664_04540</name>
</gene>
<evidence type="ECO:0000313" key="2">
    <source>
        <dbReference type="Proteomes" id="UP001200557"/>
    </source>
</evidence>
<sequence length="90" mass="10028">MNRNLGETSLCRKRRSVDPMHAYDSLPTPLRQWLSQAALPWSPVSARKIWARAQAKGLSADDALALLCRSEAQTLARDKLAIRQSIPATE</sequence>
<proteinExistence type="predicted"/>
<reference evidence="1 2" key="1">
    <citation type="submission" date="2022-01" db="EMBL/GenBank/DDBJ databases">
        <title>Octadecabacter sp. nov., isolated from a marine alga.</title>
        <authorList>
            <person name="Jin M.S."/>
            <person name="Kim H.M."/>
            <person name="Han D.M."/>
            <person name="Jung J.J."/>
            <person name="Jeon C.O."/>
        </authorList>
    </citation>
    <scope>NUCLEOTIDE SEQUENCE [LARGE SCALE GENOMIC DNA]</scope>
    <source>
        <strain evidence="1 2">G9-8</strain>
    </source>
</reference>
<dbReference type="RefSeq" id="WP_235224431.1">
    <property type="nucleotide sequence ID" value="NZ_JAKGAQ010000001.1"/>
</dbReference>
<dbReference type="InterPro" id="IPR045386">
    <property type="entry name" value="DUF6525"/>
</dbReference>
<evidence type="ECO:0000313" key="1">
    <source>
        <dbReference type="EMBL" id="MCF2870326.1"/>
    </source>
</evidence>
<keyword evidence="2" id="KW-1185">Reference proteome</keyword>
<dbReference type="Pfam" id="PF20135">
    <property type="entry name" value="DUF6525"/>
    <property type="match status" value="1"/>
</dbReference>
<accession>A0ABS9CTP9</accession>
<dbReference type="EMBL" id="JAKGAQ010000001">
    <property type="protein sequence ID" value="MCF2870326.1"/>
    <property type="molecule type" value="Genomic_DNA"/>
</dbReference>